<accession>A0A9Q0GL74</accession>
<dbReference type="Proteomes" id="UP001141806">
    <property type="component" value="Unassembled WGS sequence"/>
</dbReference>
<dbReference type="EMBL" id="JAMYWD010000720">
    <property type="protein sequence ID" value="KAJ4947999.1"/>
    <property type="molecule type" value="Genomic_DNA"/>
</dbReference>
<name>A0A9Q0GL74_9MAGN</name>
<evidence type="ECO:0000313" key="1">
    <source>
        <dbReference type="EMBL" id="KAJ4947999.1"/>
    </source>
</evidence>
<comment type="caution">
    <text evidence="1">The sequence shown here is derived from an EMBL/GenBank/DDBJ whole genome shotgun (WGS) entry which is preliminary data.</text>
</comment>
<proteinExistence type="predicted"/>
<evidence type="ECO:0000313" key="2">
    <source>
        <dbReference type="Proteomes" id="UP001141806"/>
    </source>
</evidence>
<reference evidence="1" key="1">
    <citation type="journal article" date="2023" name="Plant J.">
        <title>The genome of the king protea, Protea cynaroides.</title>
        <authorList>
            <person name="Chang J."/>
            <person name="Duong T.A."/>
            <person name="Schoeman C."/>
            <person name="Ma X."/>
            <person name="Roodt D."/>
            <person name="Barker N."/>
            <person name="Li Z."/>
            <person name="Van de Peer Y."/>
            <person name="Mizrachi E."/>
        </authorList>
    </citation>
    <scope>NUCLEOTIDE SEQUENCE</scope>
    <source>
        <tissue evidence="1">Young leaves</tissue>
    </source>
</reference>
<keyword evidence="2" id="KW-1185">Reference proteome</keyword>
<dbReference type="AlphaFoldDB" id="A0A9Q0GL74"/>
<protein>
    <submittedName>
        <fullName evidence="1">Uncharacterized protein</fullName>
    </submittedName>
</protein>
<sequence>MVTDIVRQTISVVRRNLRGLVSCSPARPNFELLCGSAARLLQLKKSPNIESRCMEVRSDSACSIPPLRNNGDFVFGGEPY</sequence>
<gene>
    <name evidence="1" type="ORF">NE237_005586</name>
</gene>
<organism evidence="1 2">
    <name type="scientific">Protea cynaroides</name>
    <dbReference type="NCBI Taxonomy" id="273540"/>
    <lineage>
        <taxon>Eukaryota</taxon>
        <taxon>Viridiplantae</taxon>
        <taxon>Streptophyta</taxon>
        <taxon>Embryophyta</taxon>
        <taxon>Tracheophyta</taxon>
        <taxon>Spermatophyta</taxon>
        <taxon>Magnoliopsida</taxon>
        <taxon>Proteales</taxon>
        <taxon>Proteaceae</taxon>
        <taxon>Protea</taxon>
    </lineage>
</organism>